<evidence type="ECO:0000259" key="4">
    <source>
        <dbReference type="SMART" id="SM00479"/>
    </source>
</evidence>
<reference evidence="5" key="1">
    <citation type="submission" date="2020-12" db="EMBL/GenBank/DDBJ databases">
        <title>Bacterial taxonomy.</title>
        <authorList>
            <person name="Pan X."/>
        </authorList>
    </citation>
    <scope>NUCLEOTIDE SEQUENCE</scope>
    <source>
        <strain evidence="5">KCTC 52957</strain>
    </source>
</reference>
<keyword evidence="2" id="KW-0378">Hydrolase</keyword>
<evidence type="ECO:0000256" key="3">
    <source>
        <dbReference type="ARBA" id="ARBA00022839"/>
    </source>
</evidence>
<dbReference type="SUPFAM" id="SSF53098">
    <property type="entry name" value="Ribonuclease H-like"/>
    <property type="match status" value="1"/>
</dbReference>
<dbReference type="AlphaFoldDB" id="A0A934IKS3"/>
<proteinExistence type="predicted"/>
<dbReference type="Gene3D" id="3.30.420.10">
    <property type="entry name" value="Ribonuclease H-like superfamily/Ribonuclease H"/>
    <property type="match status" value="1"/>
</dbReference>
<keyword evidence="1" id="KW-0540">Nuclease</keyword>
<dbReference type="InterPro" id="IPR036397">
    <property type="entry name" value="RNaseH_sf"/>
</dbReference>
<evidence type="ECO:0000256" key="2">
    <source>
        <dbReference type="ARBA" id="ARBA00022801"/>
    </source>
</evidence>
<dbReference type="GO" id="GO:0003676">
    <property type="term" value="F:nucleic acid binding"/>
    <property type="evidence" value="ECO:0007669"/>
    <property type="project" value="InterPro"/>
</dbReference>
<gene>
    <name evidence="5" type="ORF">ILP92_16665</name>
</gene>
<organism evidence="5 6">
    <name type="scientific">Palleronia pontilimi</name>
    <dbReference type="NCBI Taxonomy" id="1964209"/>
    <lineage>
        <taxon>Bacteria</taxon>
        <taxon>Pseudomonadati</taxon>
        <taxon>Pseudomonadota</taxon>
        <taxon>Alphaproteobacteria</taxon>
        <taxon>Rhodobacterales</taxon>
        <taxon>Roseobacteraceae</taxon>
        <taxon>Palleronia</taxon>
    </lineage>
</organism>
<dbReference type="InterPro" id="IPR013520">
    <property type="entry name" value="Ribonucl_H"/>
</dbReference>
<comment type="caution">
    <text evidence="5">The sequence shown here is derived from an EMBL/GenBank/DDBJ whole genome shotgun (WGS) entry which is preliminary data.</text>
</comment>
<sequence>MLIFMDFEASSLASDSWPIEIGLSWIDPDGTVHSVGKLIRPDPAWQETAWSEQSADVHRIPRSDLDDADPAEEVARWAIDTIGDARLIADAPEFDQRWLDRLLSTSPNPPTLPIYDFHQAAWTAFTKDGNPISAALDAVYEKRERRRTVHRAAQDAADLAHAWRAGLRVLGRLP</sequence>
<protein>
    <recommendedName>
        <fullName evidence="4">Exonuclease domain-containing protein</fullName>
    </recommendedName>
</protein>
<dbReference type="EMBL" id="JAEKPD010000023">
    <property type="protein sequence ID" value="MBJ3764375.1"/>
    <property type="molecule type" value="Genomic_DNA"/>
</dbReference>
<evidence type="ECO:0000313" key="6">
    <source>
        <dbReference type="Proteomes" id="UP000642488"/>
    </source>
</evidence>
<dbReference type="Proteomes" id="UP000642488">
    <property type="component" value="Unassembled WGS sequence"/>
</dbReference>
<evidence type="ECO:0000256" key="1">
    <source>
        <dbReference type="ARBA" id="ARBA00022722"/>
    </source>
</evidence>
<accession>A0A934IKS3</accession>
<dbReference type="GO" id="GO:0008408">
    <property type="term" value="F:3'-5' exonuclease activity"/>
    <property type="evidence" value="ECO:0007669"/>
    <property type="project" value="TreeGrafter"/>
</dbReference>
<name>A0A934IKS3_9RHOB</name>
<dbReference type="InterPro" id="IPR012337">
    <property type="entry name" value="RNaseH-like_sf"/>
</dbReference>
<keyword evidence="6" id="KW-1185">Reference proteome</keyword>
<dbReference type="PANTHER" id="PTHR30231:SF4">
    <property type="entry name" value="PROTEIN NEN2"/>
    <property type="match status" value="1"/>
</dbReference>
<dbReference type="PANTHER" id="PTHR30231">
    <property type="entry name" value="DNA POLYMERASE III SUBUNIT EPSILON"/>
    <property type="match status" value="1"/>
</dbReference>
<dbReference type="Pfam" id="PF00929">
    <property type="entry name" value="RNase_T"/>
    <property type="match status" value="1"/>
</dbReference>
<feature type="domain" description="Exonuclease" evidence="4">
    <location>
        <begin position="1"/>
        <end position="172"/>
    </location>
</feature>
<dbReference type="RefSeq" id="WP_198917551.1">
    <property type="nucleotide sequence ID" value="NZ_JAEKPD010000023.1"/>
</dbReference>
<dbReference type="GO" id="GO:0006259">
    <property type="term" value="P:DNA metabolic process"/>
    <property type="evidence" value="ECO:0007669"/>
    <property type="project" value="UniProtKB-ARBA"/>
</dbReference>
<evidence type="ECO:0000313" key="5">
    <source>
        <dbReference type="EMBL" id="MBJ3764375.1"/>
    </source>
</evidence>
<dbReference type="SMART" id="SM00479">
    <property type="entry name" value="EXOIII"/>
    <property type="match status" value="1"/>
</dbReference>
<keyword evidence="3" id="KW-0269">Exonuclease</keyword>